<evidence type="ECO:0000256" key="2">
    <source>
        <dbReference type="SAM" id="MobiDB-lite"/>
    </source>
</evidence>
<dbReference type="InParanoid" id="A0A151Z2Y4"/>
<dbReference type="AlphaFoldDB" id="A0A151Z2Y4"/>
<feature type="region of interest" description="Disordered" evidence="2">
    <location>
        <begin position="1"/>
        <end position="28"/>
    </location>
</feature>
<feature type="coiled-coil region" evidence="1">
    <location>
        <begin position="248"/>
        <end position="296"/>
    </location>
</feature>
<organism evidence="3 4">
    <name type="scientific">Tieghemostelium lacteum</name>
    <name type="common">Slime mold</name>
    <name type="synonym">Dictyostelium lacteum</name>
    <dbReference type="NCBI Taxonomy" id="361077"/>
    <lineage>
        <taxon>Eukaryota</taxon>
        <taxon>Amoebozoa</taxon>
        <taxon>Evosea</taxon>
        <taxon>Eumycetozoa</taxon>
        <taxon>Dictyostelia</taxon>
        <taxon>Dictyosteliales</taxon>
        <taxon>Raperosteliaceae</taxon>
        <taxon>Tieghemostelium</taxon>
    </lineage>
</organism>
<proteinExistence type="predicted"/>
<gene>
    <name evidence="3" type="ORF">DLAC_11016</name>
</gene>
<comment type="caution">
    <text evidence="3">The sequence shown here is derived from an EMBL/GenBank/DDBJ whole genome shotgun (WGS) entry which is preliminary data.</text>
</comment>
<keyword evidence="4" id="KW-1185">Reference proteome</keyword>
<dbReference type="EMBL" id="LODT01000051">
    <property type="protein sequence ID" value="KYQ88320.1"/>
    <property type="molecule type" value="Genomic_DNA"/>
</dbReference>
<feature type="compositionally biased region" description="Low complexity" evidence="2">
    <location>
        <begin position="160"/>
        <end position="189"/>
    </location>
</feature>
<evidence type="ECO:0000256" key="1">
    <source>
        <dbReference type="SAM" id="Coils"/>
    </source>
</evidence>
<reference evidence="3 4" key="1">
    <citation type="submission" date="2015-12" db="EMBL/GenBank/DDBJ databases">
        <title>Dictyostelia acquired genes for synthesis and detection of signals that induce cell-type specialization by lateral gene transfer from prokaryotes.</title>
        <authorList>
            <person name="Gloeckner G."/>
            <person name="Schaap P."/>
        </authorList>
    </citation>
    <scope>NUCLEOTIDE SEQUENCE [LARGE SCALE GENOMIC DNA]</scope>
    <source>
        <strain evidence="3 4">TK</strain>
    </source>
</reference>
<dbReference type="FunCoup" id="A0A151Z2Y4">
    <property type="interactions" value="425"/>
</dbReference>
<evidence type="ECO:0000313" key="3">
    <source>
        <dbReference type="EMBL" id="KYQ88320.1"/>
    </source>
</evidence>
<keyword evidence="1" id="KW-0175">Coiled coil</keyword>
<evidence type="ECO:0000313" key="4">
    <source>
        <dbReference type="Proteomes" id="UP000076078"/>
    </source>
</evidence>
<sequence length="316" mass="36737">MNGKKRKDYDSDQEDFVNDLDDLEHQPIDNDGAGFKKFIKDVIKEKKKEQENSKKPDIRNYFTKSLKKAKQQQQEPKKTIKVELPSHLFLSSNLNNLKELSNELEQVEDDFQGDEFLLHKKKREELIAKSKMDHYTDNNITTARPTKPEPPTTKKKSSLKKNLNNAAASKKSTKKSSNNIPTSTNSNSSSEDDDNEVYNNSDKKSNSSQTMVEPIQIEDSFELEFEEIKKPLNSTITTYTTKFENQVLEEKEIEIKENEKKENNIQQRISRQIEIVNILKQDVDKLEKQYKESCNRLRKESTILDQLLNIESTSLK</sequence>
<feature type="region of interest" description="Disordered" evidence="2">
    <location>
        <begin position="128"/>
        <end position="214"/>
    </location>
</feature>
<name>A0A151Z2Y4_TIELA</name>
<accession>A0A151Z2Y4</accession>
<dbReference type="Proteomes" id="UP000076078">
    <property type="component" value="Unassembled WGS sequence"/>
</dbReference>
<protein>
    <submittedName>
        <fullName evidence="3">Uncharacterized protein</fullName>
    </submittedName>
</protein>
<feature type="compositionally biased region" description="Acidic residues" evidence="2">
    <location>
        <begin position="11"/>
        <end position="22"/>
    </location>
</feature>
<dbReference type="OMA" id="QYKESCN"/>